<evidence type="ECO:0000313" key="4">
    <source>
        <dbReference type="Proteomes" id="UP000316726"/>
    </source>
</evidence>
<dbReference type="InterPro" id="IPR021275">
    <property type="entry name" value="DUF2854"/>
</dbReference>
<feature type="region of interest" description="Disordered" evidence="1">
    <location>
        <begin position="1"/>
        <end position="44"/>
    </location>
</feature>
<dbReference type="OrthoDB" id="1882189at2759"/>
<protein>
    <recommendedName>
        <fullName evidence="5">Thylakoid membrane protein</fullName>
    </recommendedName>
</protein>
<keyword evidence="2" id="KW-0472">Membrane</keyword>
<dbReference type="EMBL" id="CP031039">
    <property type="protein sequence ID" value="QDZ22017.1"/>
    <property type="molecule type" value="Genomic_DNA"/>
</dbReference>
<dbReference type="STRING" id="1764295.A0A5B8MNP0"/>
<gene>
    <name evidence="3" type="ORF">A3770_06p45350</name>
</gene>
<accession>A0A5B8MNP0</accession>
<feature type="region of interest" description="Disordered" evidence="1">
    <location>
        <begin position="267"/>
        <end position="295"/>
    </location>
</feature>
<reference evidence="3 4" key="1">
    <citation type="submission" date="2018-07" db="EMBL/GenBank/DDBJ databases">
        <title>The complete nuclear genome of the prasinophyte Chloropicon primus (CCMP1205).</title>
        <authorList>
            <person name="Pombert J.-F."/>
            <person name="Otis C."/>
            <person name="Turmel M."/>
            <person name="Lemieux C."/>
        </authorList>
    </citation>
    <scope>NUCLEOTIDE SEQUENCE [LARGE SCALE GENOMIC DNA]</scope>
    <source>
        <strain evidence="3 4">CCMP1205</strain>
    </source>
</reference>
<feature type="transmembrane region" description="Helical" evidence="2">
    <location>
        <begin position="117"/>
        <end position="138"/>
    </location>
</feature>
<proteinExistence type="predicted"/>
<keyword evidence="2" id="KW-0812">Transmembrane</keyword>
<feature type="compositionally biased region" description="Basic residues" evidence="1">
    <location>
        <begin position="35"/>
        <end position="44"/>
    </location>
</feature>
<name>A0A5B8MNP0_9CHLO</name>
<evidence type="ECO:0000256" key="1">
    <source>
        <dbReference type="SAM" id="MobiDB-lite"/>
    </source>
</evidence>
<dbReference type="Pfam" id="PF11016">
    <property type="entry name" value="DUF2854"/>
    <property type="match status" value="1"/>
</dbReference>
<sequence length="295" mass="32131">MTTTKVTTTRRRSTPPSKASTPAKARPVGGPRPRLSPRGHHHRYHHSLVTTKASPLDGLFGDGAEENLPDAEGYIDGSLGGFTITKVSFGSIALYTGSALLAYGFGAYFDFLPGTDFSAVMLIYGFPASLIGFALKYAQLDPVACRSKPEAIALRGTKATDIQNQIREDVTRYRYGDEQHLDFALERILKMGRYGGVPRKFIPRLFAIREEVRDGEYALTLEFEHKDGFPGSDWDKFLEKATSFFGPGIQDVELKATERGAELTLISDGSGSGITGGQKGDVLPPLMPGLAPREQ</sequence>
<dbReference type="Proteomes" id="UP000316726">
    <property type="component" value="Chromosome 6"/>
</dbReference>
<feature type="transmembrane region" description="Helical" evidence="2">
    <location>
        <begin position="92"/>
        <end position="111"/>
    </location>
</feature>
<keyword evidence="4" id="KW-1185">Reference proteome</keyword>
<dbReference type="PANTHER" id="PTHR35551:SF1">
    <property type="entry name" value="ACCLIMATION OF PHOTOSYNTHESIS TO ENVIRONMENT"/>
    <property type="match status" value="1"/>
</dbReference>
<evidence type="ECO:0008006" key="5">
    <source>
        <dbReference type="Google" id="ProtNLM"/>
    </source>
</evidence>
<keyword evidence="2" id="KW-1133">Transmembrane helix</keyword>
<feature type="compositionally biased region" description="Gly residues" evidence="1">
    <location>
        <begin position="270"/>
        <end position="279"/>
    </location>
</feature>
<evidence type="ECO:0000256" key="2">
    <source>
        <dbReference type="SAM" id="Phobius"/>
    </source>
</evidence>
<dbReference type="AlphaFoldDB" id="A0A5B8MNP0"/>
<dbReference type="PANTHER" id="PTHR35551">
    <property type="match status" value="1"/>
</dbReference>
<organism evidence="3 4">
    <name type="scientific">Chloropicon primus</name>
    <dbReference type="NCBI Taxonomy" id="1764295"/>
    <lineage>
        <taxon>Eukaryota</taxon>
        <taxon>Viridiplantae</taxon>
        <taxon>Chlorophyta</taxon>
        <taxon>Chloropicophyceae</taxon>
        <taxon>Chloropicales</taxon>
        <taxon>Chloropicaceae</taxon>
        <taxon>Chloropicon</taxon>
    </lineage>
</organism>
<evidence type="ECO:0000313" key="3">
    <source>
        <dbReference type="EMBL" id="QDZ22017.1"/>
    </source>
</evidence>
<feature type="compositionally biased region" description="Low complexity" evidence="1">
    <location>
        <begin position="14"/>
        <end position="25"/>
    </location>
</feature>